<dbReference type="SUPFAM" id="SSF55658">
    <property type="entry name" value="L9 N-domain-like"/>
    <property type="match status" value="1"/>
</dbReference>
<dbReference type="InterPro" id="IPR011320">
    <property type="entry name" value="RNase_H1_N"/>
</dbReference>
<dbReference type="OrthoDB" id="2757443at2759"/>
<name>A0A371CWX5_9APHY</name>
<evidence type="ECO:0000313" key="4">
    <source>
        <dbReference type="Proteomes" id="UP000256964"/>
    </source>
</evidence>
<proteinExistence type="predicted"/>
<keyword evidence="4" id="KW-1185">Reference proteome</keyword>
<sequence>MRRDLPNSVSAGATSTGQDTAINATHGGETLAPAGDGLPDLSRLSLGNGNRAERADEAHPHARTHPPGLGLVLPGTGLHIAVYSHGAPVTINVYNGTAASPTSAEVNRTPNIISSQAHVAPPLPPARISAPAQPGANAVVGTVHTPATAPTNAPAAQPTTSGPDTAAADTPPAPSTQDENTLVPALPQDESVPGSPAGFTNAVLPFEAYEDIAPRDPLHNRWYVVTAGRRVGIWREWLDMADHVLRVPGNQHKSFGTRAEAEQHYYGNKAAGNVHVILP</sequence>
<feature type="region of interest" description="Disordered" evidence="1">
    <location>
        <begin position="1"/>
        <end position="70"/>
    </location>
</feature>
<dbReference type="EMBL" id="KZ857445">
    <property type="protein sequence ID" value="RDX44780.1"/>
    <property type="molecule type" value="Genomic_DNA"/>
</dbReference>
<dbReference type="Pfam" id="PF01693">
    <property type="entry name" value="Cauli_VI"/>
    <property type="match status" value="1"/>
</dbReference>
<feature type="region of interest" description="Disordered" evidence="1">
    <location>
        <begin position="145"/>
        <end position="194"/>
    </location>
</feature>
<dbReference type="Gene3D" id="3.40.970.10">
    <property type="entry name" value="Ribonuclease H1, N-terminal domain"/>
    <property type="match status" value="1"/>
</dbReference>
<feature type="domain" description="Ribonuclease H1 N-terminal" evidence="2">
    <location>
        <begin position="222"/>
        <end position="263"/>
    </location>
</feature>
<evidence type="ECO:0000313" key="3">
    <source>
        <dbReference type="EMBL" id="RDX44780.1"/>
    </source>
</evidence>
<dbReference type="Proteomes" id="UP000256964">
    <property type="component" value="Unassembled WGS sequence"/>
</dbReference>
<protein>
    <recommendedName>
        <fullName evidence="2">Ribonuclease H1 N-terminal domain-containing protein</fullName>
    </recommendedName>
</protein>
<evidence type="ECO:0000256" key="1">
    <source>
        <dbReference type="SAM" id="MobiDB-lite"/>
    </source>
</evidence>
<dbReference type="InterPro" id="IPR037056">
    <property type="entry name" value="RNase_H1_N_sf"/>
</dbReference>
<reference evidence="3 4" key="1">
    <citation type="journal article" date="2018" name="Biotechnol. Biofuels">
        <title>Integrative visual omics of the white-rot fungus Polyporus brumalis exposes the biotechnological potential of its oxidative enzymes for delignifying raw plant biomass.</title>
        <authorList>
            <person name="Miyauchi S."/>
            <person name="Rancon A."/>
            <person name="Drula E."/>
            <person name="Hage H."/>
            <person name="Chaduli D."/>
            <person name="Favel A."/>
            <person name="Grisel S."/>
            <person name="Henrissat B."/>
            <person name="Herpoel-Gimbert I."/>
            <person name="Ruiz-Duenas F.J."/>
            <person name="Chevret D."/>
            <person name="Hainaut M."/>
            <person name="Lin J."/>
            <person name="Wang M."/>
            <person name="Pangilinan J."/>
            <person name="Lipzen A."/>
            <person name="Lesage-Meessen L."/>
            <person name="Navarro D."/>
            <person name="Riley R."/>
            <person name="Grigoriev I.V."/>
            <person name="Zhou S."/>
            <person name="Raouche S."/>
            <person name="Rosso M.N."/>
        </authorList>
    </citation>
    <scope>NUCLEOTIDE SEQUENCE [LARGE SCALE GENOMIC DNA]</scope>
    <source>
        <strain evidence="3 4">BRFM 1820</strain>
    </source>
</reference>
<feature type="compositionally biased region" description="Basic and acidic residues" evidence="1">
    <location>
        <begin position="51"/>
        <end position="60"/>
    </location>
</feature>
<gene>
    <name evidence="3" type="ORF">OH76DRAFT_1486805</name>
</gene>
<dbReference type="InterPro" id="IPR009027">
    <property type="entry name" value="Ribosomal_bL9/RNase_H1_N"/>
</dbReference>
<evidence type="ECO:0000259" key="2">
    <source>
        <dbReference type="Pfam" id="PF01693"/>
    </source>
</evidence>
<feature type="compositionally biased region" description="Low complexity" evidence="1">
    <location>
        <begin position="145"/>
        <end position="170"/>
    </location>
</feature>
<accession>A0A371CWX5</accession>
<feature type="compositionally biased region" description="Polar residues" evidence="1">
    <location>
        <begin position="7"/>
        <end position="23"/>
    </location>
</feature>
<organism evidence="3 4">
    <name type="scientific">Lentinus brumalis</name>
    <dbReference type="NCBI Taxonomy" id="2498619"/>
    <lineage>
        <taxon>Eukaryota</taxon>
        <taxon>Fungi</taxon>
        <taxon>Dikarya</taxon>
        <taxon>Basidiomycota</taxon>
        <taxon>Agaricomycotina</taxon>
        <taxon>Agaricomycetes</taxon>
        <taxon>Polyporales</taxon>
        <taxon>Polyporaceae</taxon>
        <taxon>Lentinus</taxon>
    </lineage>
</organism>
<dbReference type="AlphaFoldDB" id="A0A371CWX5"/>